<keyword evidence="2" id="KW-0472">Membrane</keyword>
<name>A0A438FGW3_VITVI</name>
<organism evidence="4 5">
    <name type="scientific">Vitis vinifera</name>
    <name type="common">Grape</name>
    <dbReference type="NCBI Taxonomy" id="29760"/>
    <lineage>
        <taxon>Eukaryota</taxon>
        <taxon>Viridiplantae</taxon>
        <taxon>Streptophyta</taxon>
        <taxon>Embryophyta</taxon>
        <taxon>Tracheophyta</taxon>
        <taxon>Spermatophyta</taxon>
        <taxon>Magnoliopsida</taxon>
        <taxon>eudicotyledons</taxon>
        <taxon>Gunneridae</taxon>
        <taxon>Pentapetalae</taxon>
        <taxon>rosids</taxon>
        <taxon>Vitales</taxon>
        <taxon>Vitaceae</taxon>
        <taxon>Viteae</taxon>
        <taxon>Vitis</taxon>
    </lineage>
</organism>
<keyword evidence="2" id="KW-0812">Transmembrane</keyword>
<accession>A0A438FGW3</accession>
<evidence type="ECO:0000313" key="4">
    <source>
        <dbReference type="EMBL" id="RVW59225.1"/>
    </source>
</evidence>
<keyword evidence="2" id="KW-1133">Transmembrane helix</keyword>
<sequence length="469" mass="52244">MEESVDLQDWELLHGSDSELVISPVSAQKLSELEGIEGDSEGMIRSDYFSLDSQGRYERPVDVSEEGSIESDNPSWIDPGLETRYERKDMGEFWSDSGSDRSDERKIVDFDAKNELGLGETEKTKVGFEGESENLRKLWSDERKSSDFDVKNELGLVETGKSQVGFEGIGEIGGESENMGKFGFGLGSDLSDDRKISDFDAQNQLNFVESGKSQAGFEEIGEIGGESENLGKFWSDSGGIGSMENQLGKFEEENKEGVDGGGKKRDVSELSGESDGGNESKVEMEGGGDQNDNENVGAIEEVESKGDKELKRRVVWWKVPLEFFRYCAFRVSPVWSFSVAAAILGIVILGRRLYRMKRKSRSLQLKVTVDDKAEKHPIIFQKYKEALEKKVSQFMSRAARLNEAFSVVRRVPIIRPALPAAGVNPWPVELLNLALKSTASCGDGVLTWEWAVSILRFKSPWRVFKDLAM</sequence>
<evidence type="ECO:0000256" key="1">
    <source>
        <dbReference type="SAM" id="MobiDB-lite"/>
    </source>
</evidence>
<dbReference type="EMBL" id="QGNW01000901">
    <property type="protein sequence ID" value="RVW59225.1"/>
    <property type="molecule type" value="Genomic_DNA"/>
</dbReference>
<dbReference type="PANTHER" id="PTHR33646:SF6">
    <property type="entry name" value="TRANSMEMBRANE PROTEIN"/>
    <property type="match status" value="1"/>
</dbReference>
<feature type="region of interest" description="Disordered" evidence="1">
    <location>
        <begin position="251"/>
        <end position="295"/>
    </location>
</feature>
<dbReference type="Proteomes" id="UP000288805">
    <property type="component" value="Unassembled WGS sequence"/>
</dbReference>
<protein>
    <recommendedName>
        <fullName evidence="3">DUF6821 domain-containing protein</fullName>
    </recommendedName>
</protein>
<feature type="domain" description="DUF6821" evidence="3">
    <location>
        <begin position="303"/>
        <end position="417"/>
    </location>
</feature>
<dbReference type="InterPro" id="IPR045883">
    <property type="entry name" value="At4g13530-like"/>
</dbReference>
<evidence type="ECO:0000259" key="3">
    <source>
        <dbReference type="Pfam" id="PF20705"/>
    </source>
</evidence>
<dbReference type="PANTHER" id="PTHR33646">
    <property type="entry name" value="GB|AAF00631.1"/>
    <property type="match status" value="1"/>
</dbReference>
<dbReference type="AlphaFoldDB" id="A0A438FGW3"/>
<feature type="compositionally biased region" description="Basic and acidic residues" evidence="1">
    <location>
        <begin position="251"/>
        <end position="268"/>
    </location>
</feature>
<reference evidence="4 5" key="1">
    <citation type="journal article" date="2018" name="PLoS Genet.">
        <title>Population sequencing reveals clonal diversity and ancestral inbreeding in the grapevine cultivar Chardonnay.</title>
        <authorList>
            <person name="Roach M.J."/>
            <person name="Johnson D.L."/>
            <person name="Bohlmann J."/>
            <person name="van Vuuren H.J."/>
            <person name="Jones S.J."/>
            <person name="Pretorius I.S."/>
            <person name="Schmidt S.A."/>
            <person name="Borneman A.R."/>
        </authorList>
    </citation>
    <scope>NUCLEOTIDE SEQUENCE [LARGE SCALE GENOMIC DNA]</scope>
    <source>
        <strain evidence="5">cv. Chardonnay</strain>
        <tissue evidence="4">Leaf</tissue>
    </source>
</reference>
<evidence type="ECO:0000313" key="5">
    <source>
        <dbReference type="Proteomes" id="UP000288805"/>
    </source>
</evidence>
<gene>
    <name evidence="4" type="ORF">CK203_101415</name>
</gene>
<evidence type="ECO:0000256" key="2">
    <source>
        <dbReference type="SAM" id="Phobius"/>
    </source>
</evidence>
<proteinExistence type="predicted"/>
<feature type="region of interest" description="Disordered" evidence="1">
    <location>
        <begin position="56"/>
        <end position="80"/>
    </location>
</feature>
<dbReference type="InterPro" id="IPR049224">
    <property type="entry name" value="DUF6821"/>
</dbReference>
<feature type="transmembrane region" description="Helical" evidence="2">
    <location>
        <begin position="334"/>
        <end position="354"/>
    </location>
</feature>
<dbReference type="Pfam" id="PF20705">
    <property type="entry name" value="DUF6821"/>
    <property type="match status" value="1"/>
</dbReference>
<comment type="caution">
    <text evidence="4">The sequence shown here is derived from an EMBL/GenBank/DDBJ whole genome shotgun (WGS) entry which is preliminary data.</text>
</comment>